<reference evidence="3 4" key="1">
    <citation type="submission" date="2019-08" db="EMBL/GenBank/DDBJ databases">
        <authorList>
            <person name="Herpell B J."/>
        </authorList>
    </citation>
    <scope>NUCLEOTIDE SEQUENCE [LARGE SCALE GENOMIC DNA]</scope>
    <source>
        <strain evidence="4">Msb3</strain>
    </source>
</reference>
<feature type="chain" id="PRO_5024861703" evidence="1">
    <location>
        <begin position="25"/>
        <end position="241"/>
    </location>
</feature>
<dbReference type="Proteomes" id="UP000325811">
    <property type="component" value="Chromosome II"/>
</dbReference>
<evidence type="ECO:0000313" key="3">
    <source>
        <dbReference type="EMBL" id="VVD34391.1"/>
    </source>
</evidence>
<dbReference type="EMBL" id="LR699554">
    <property type="protein sequence ID" value="VVD34391.1"/>
    <property type="molecule type" value="Genomic_DNA"/>
</dbReference>
<evidence type="ECO:0000313" key="4">
    <source>
        <dbReference type="Proteomes" id="UP000325811"/>
    </source>
</evidence>
<dbReference type="Pfam" id="PF00345">
    <property type="entry name" value="PapD_N"/>
    <property type="match status" value="1"/>
</dbReference>
<dbReference type="AlphaFoldDB" id="A0A5Q4ZF56"/>
<evidence type="ECO:0000259" key="2">
    <source>
        <dbReference type="Pfam" id="PF00345"/>
    </source>
</evidence>
<accession>A0A5Q4ZF56</accession>
<dbReference type="KEGG" id="pdio:PDMSB3_3107.1"/>
<dbReference type="RefSeq" id="WP_007178400.1">
    <property type="nucleotide sequence ID" value="NZ_LR699554.1"/>
</dbReference>
<feature type="signal peptide" evidence="1">
    <location>
        <begin position="1"/>
        <end position="24"/>
    </location>
</feature>
<dbReference type="PANTHER" id="PTHR30251">
    <property type="entry name" value="PILUS ASSEMBLY CHAPERONE"/>
    <property type="match status" value="1"/>
</dbReference>
<dbReference type="SUPFAM" id="SSF49354">
    <property type="entry name" value="PapD-like"/>
    <property type="match status" value="1"/>
</dbReference>
<dbReference type="InterPro" id="IPR013783">
    <property type="entry name" value="Ig-like_fold"/>
</dbReference>
<dbReference type="GO" id="GO:0071555">
    <property type="term" value="P:cell wall organization"/>
    <property type="evidence" value="ECO:0007669"/>
    <property type="project" value="InterPro"/>
</dbReference>
<gene>
    <name evidence="3" type="ORF">PDMSB3_3107</name>
</gene>
<dbReference type="Gene3D" id="2.60.40.10">
    <property type="entry name" value="Immunoglobulins"/>
    <property type="match status" value="1"/>
</dbReference>
<sequence>MLCNTRWATRAIVFLLACVYPALDASASSFIASPITFDLTSSKPMSILRLTNQGESDLRLQVHAVKWSTDGHVETQVNTDEVILNPPIFTIKPGQQQFLRFGLRSVTQTAKEQSYRLIVDEIPDETASSEKLGLRTVLRVSIPVFINPLQKNVHVRWHLLSKGSQYVLVADNSGDTHIKINGFAIVDDKGTSRITNNDPAYILPQQRKEWPLVTNGSLGRITLKILTPVGQSEEVLDAESE</sequence>
<keyword evidence="1" id="KW-0732">Signal</keyword>
<dbReference type="InterPro" id="IPR016147">
    <property type="entry name" value="Pili_assmbl_chaperone_N"/>
</dbReference>
<dbReference type="InterPro" id="IPR008962">
    <property type="entry name" value="PapD-like_sf"/>
</dbReference>
<organism evidence="3 4">
    <name type="scientific">Paraburkholderia dioscoreae</name>
    <dbReference type="NCBI Taxonomy" id="2604047"/>
    <lineage>
        <taxon>Bacteria</taxon>
        <taxon>Pseudomonadati</taxon>
        <taxon>Pseudomonadota</taxon>
        <taxon>Betaproteobacteria</taxon>
        <taxon>Burkholderiales</taxon>
        <taxon>Burkholderiaceae</taxon>
        <taxon>Paraburkholderia</taxon>
    </lineage>
</organism>
<feature type="domain" description="Pili assembly chaperone N-terminal" evidence="2">
    <location>
        <begin position="37"/>
        <end position="148"/>
    </location>
</feature>
<name>A0A5Q4ZF56_9BURK</name>
<dbReference type="GO" id="GO:0030288">
    <property type="term" value="C:outer membrane-bounded periplasmic space"/>
    <property type="evidence" value="ECO:0007669"/>
    <property type="project" value="InterPro"/>
</dbReference>
<keyword evidence="4" id="KW-1185">Reference proteome</keyword>
<protein>
    <submittedName>
        <fullName evidence="3">P pilus assembly protein, chaperone PapD</fullName>
    </submittedName>
</protein>
<proteinExistence type="predicted"/>
<evidence type="ECO:0000256" key="1">
    <source>
        <dbReference type="SAM" id="SignalP"/>
    </source>
</evidence>
<dbReference type="PANTHER" id="PTHR30251:SF4">
    <property type="entry name" value="SLR1668 PROTEIN"/>
    <property type="match status" value="1"/>
</dbReference>
<dbReference type="InterPro" id="IPR050643">
    <property type="entry name" value="Periplasmic_pilus_chap"/>
</dbReference>